<name>C6AR47_TERTT</name>
<dbReference type="GO" id="GO:0003677">
    <property type="term" value="F:DNA binding"/>
    <property type="evidence" value="ECO:0007669"/>
    <property type="project" value="InterPro"/>
</dbReference>
<dbReference type="HOGENOM" id="CLU_2467964_0_0_6"/>
<reference evidence="2 3" key="1">
    <citation type="journal article" date="2009" name="PLoS ONE">
        <title>The complete genome of Teredinibacter turnerae T7901: an intracellular endosymbiont of marine wood-boring bivalves (shipworms).</title>
        <authorList>
            <person name="Yang J.C."/>
            <person name="Madupu R."/>
            <person name="Durkin A.S."/>
            <person name="Ekborg N.A."/>
            <person name="Pedamallu C.S."/>
            <person name="Hostetler J.B."/>
            <person name="Radune D."/>
            <person name="Toms B.S."/>
            <person name="Henrissat B."/>
            <person name="Coutinho P.M."/>
            <person name="Schwarz S."/>
            <person name="Field L."/>
            <person name="Trindade-Silva A.E."/>
            <person name="Soares C.A.G."/>
            <person name="Elshahawi S."/>
            <person name="Hanora A."/>
            <person name="Schmidt E.W."/>
            <person name="Haygood M.G."/>
            <person name="Posfai J."/>
            <person name="Benner J."/>
            <person name="Madinger C."/>
            <person name="Nove J."/>
            <person name="Anton B."/>
            <person name="Chaudhary K."/>
            <person name="Foster J."/>
            <person name="Holman A."/>
            <person name="Kumar S."/>
            <person name="Lessard P.A."/>
            <person name="Luyten Y.A."/>
            <person name="Slatko B."/>
            <person name="Wood N."/>
            <person name="Wu B."/>
            <person name="Teplitski M."/>
            <person name="Mougous J.D."/>
            <person name="Ward N."/>
            <person name="Eisen J.A."/>
            <person name="Badger J.H."/>
            <person name="Distel D.L."/>
        </authorList>
    </citation>
    <scope>NUCLEOTIDE SEQUENCE [LARGE SCALE GENOMIC DNA]</scope>
    <source>
        <strain evidence="3">ATCC 39867 / T7901</strain>
    </source>
</reference>
<evidence type="ECO:0000313" key="2">
    <source>
        <dbReference type="EMBL" id="ACS93591.1"/>
    </source>
</evidence>
<dbReference type="GO" id="GO:0004803">
    <property type="term" value="F:transposase activity"/>
    <property type="evidence" value="ECO:0007669"/>
    <property type="project" value="InterPro"/>
</dbReference>
<gene>
    <name evidence="2" type="ordered locus">TERTU_4193</name>
</gene>
<dbReference type="GO" id="GO:0006313">
    <property type="term" value="P:DNA transposition"/>
    <property type="evidence" value="ECO:0007669"/>
    <property type="project" value="InterPro"/>
</dbReference>
<keyword evidence="3" id="KW-1185">Reference proteome</keyword>
<dbReference type="STRING" id="377629.TERTU_4193"/>
<dbReference type="InterPro" id="IPR002559">
    <property type="entry name" value="Transposase_11"/>
</dbReference>
<dbReference type="AlphaFoldDB" id="C6AR47"/>
<dbReference type="Pfam" id="PF01609">
    <property type="entry name" value="DDE_Tnp_1"/>
    <property type="match status" value="1"/>
</dbReference>
<evidence type="ECO:0000313" key="3">
    <source>
        <dbReference type="Proteomes" id="UP000009080"/>
    </source>
</evidence>
<proteinExistence type="predicted"/>
<dbReference type="KEGG" id="ttu:TERTU_4193"/>
<protein>
    <submittedName>
        <fullName evidence="2">Transposase InsH for insertion sequence element IS5</fullName>
    </submittedName>
</protein>
<evidence type="ECO:0000259" key="1">
    <source>
        <dbReference type="Pfam" id="PF01609"/>
    </source>
</evidence>
<accession>C6AR47</accession>
<organism evidence="2 3">
    <name type="scientific">Teredinibacter turnerae (strain ATCC 39867 / T7901)</name>
    <dbReference type="NCBI Taxonomy" id="377629"/>
    <lineage>
        <taxon>Bacteria</taxon>
        <taxon>Pseudomonadati</taxon>
        <taxon>Pseudomonadota</taxon>
        <taxon>Gammaproteobacteria</taxon>
        <taxon>Cellvibrionales</taxon>
        <taxon>Cellvibrionaceae</taxon>
        <taxon>Teredinibacter</taxon>
    </lineage>
</organism>
<dbReference type="EMBL" id="CP001614">
    <property type="protein sequence ID" value="ACS93591.1"/>
    <property type="molecule type" value="Genomic_DNA"/>
</dbReference>
<sequence length="88" mass="10022">MIADYEPLAKDFMNKNGSRYVTFSESERAKNRNKSKIRARVEHAFGVMKARFGFAKFRYKGLAKNSHHLFVSCAGEFGHGDKVAYAKT</sequence>
<dbReference type="Proteomes" id="UP000009080">
    <property type="component" value="Chromosome"/>
</dbReference>
<dbReference type="eggNOG" id="COG3039">
    <property type="taxonomic scope" value="Bacteria"/>
</dbReference>
<feature type="domain" description="Transposase IS4-like" evidence="1">
    <location>
        <begin position="17"/>
        <end position="71"/>
    </location>
</feature>